<dbReference type="PANTHER" id="PTHR43391">
    <property type="entry name" value="RETINOL DEHYDROGENASE-RELATED"/>
    <property type="match status" value="1"/>
</dbReference>
<gene>
    <name evidence="5" type="ORF">CS006_05390</name>
</gene>
<proteinExistence type="inferred from homology"/>
<keyword evidence="6" id="KW-1185">Reference proteome</keyword>
<comment type="caution">
    <text evidence="5">The sequence shown here is derived from an EMBL/GenBank/DDBJ whole genome shotgun (WGS) entry which is preliminary data.</text>
</comment>
<dbReference type="OrthoDB" id="9797538at2"/>
<dbReference type="Pfam" id="PF00106">
    <property type="entry name" value="adh_short"/>
    <property type="match status" value="1"/>
</dbReference>
<dbReference type="PRINTS" id="PR00081">
    <property type="entry name" value="GDHRDH"/>
</dbReference>
<name>A0A2M9H9K1_9BIFI</name>
<evidence type="ECO:0000256" key="4">
    <source>
        <dbReference type="SAM" id="MobiDB-lite"/>
    </source>
</evidence>
<evidence type="ECO:0000313" key="6">
    <source>
        <dbReference type="Proteomes" id="UP000229095"/>
    </source>
</evidence>
<dbReference type="Gene3D" id="3.40.50.720">
    <property type="entry name" value="NAD(P)-binding Rossmann-like Domain"/>
    <property type="match status" value="1"/>
</dbReference>
<dbReference type="PANTHER" id="PTHR43391:SF14">
    <property type="entry name" value="DEHYDROGENASE_REDUCTASE SDR FAMILY PROTEIN 7-LIKE"/>
    <property type="match status" value="1"/>
</dbReference>
<dbReference type="Proteomes" id="UP000229095">
    <property type="component" value="Unassembled WGS sequence"/>
</dbReference>
<dbReference type="EMBL" id="PEBI01000002">
    <property type="protein sequence ID" value="PJM73469.1"/>
    <property type="molecule type" value="Genomic_DNA"/>
</dbReference>
<evidence type="ECO:0000256" key="2">
    <source>
        <dbReference type="ARBA" id="ARBA00022857"/>
    </source>
</evidence>
<comment type="similarity">
    <text evidence="1">Belongs to the short-chain dehydrogenases/reductases (SDR) family.</text>
</comment>
<dbReference type="InterPro" id="IPR002347">
    <property type="entry name" value="SDR_fam"/>
</dbReference>
<keyword evidence="3" id="KW-0560">Oxidoreductase</keyword>
<organism evidence="5 6">
    <name type="scientific">Bifidobacterium primatium</name>
    <dbReference type="NCBI Taxonomy" id="2045438"/>
    <lineage>
        <taxon>Bacteria</taxon>
        <taxon>Bacillati</taxon>
        <taxon>Actinomycetota</taxon>
        <taxon>Actinomycetes</taxon>
        <taxon>Bifidobacteriales</taxon>
        <taxon>Bifidobacteriaceae</taxon>
        <taxon>Bifidobacterium</taxon>
    </lineage>
</organism>
<dbReference type="InterPro" id="IPR020904">
    <property type="entry name" value="Sc_DH/Rdtase_CS"/>
</dbReference>
<dbReference type="AlphaFoldDB" id="A0A2M9H9K1"/>
<feature type="region of interest" description="Disordered" evidence="4">
    <location>
        <begin position="1"/>
        <end position="22"/>
    </location>
</feature>
<dbReference type="GO" id="GO:0005829">
    <property type="term" value="C:cytosol"/>
    <property type="evidence" value="ECO:0007669"/>
    <property type="project" value="TreeGrafter"/>
</dbReference>
<sequence>MSLRWESVVKSGDNGSGMRGFDGEEAEMGGNVNGNGRGNVGRGANVIVVTGASSGMGREFVQQIAYWAAVGRIGADEIWVIARREKRLRELAGGAPVKVRPLALDLADADDLEAYRQLLAEERPNIVMLANCAGFGKMDHFENVPLSDELAMVDLNIKAPLAMVSHSLPYMRAGARIMNLCSISGFLPCPYINVYAATKAFMVSWSRALGRELAHRGIKVTAACPYWVRTEFFDRAQPKTGERRPFHNFVGIMDARAVVRNIIEDTFRGRALSLPGWPAKTIFAATRLLPVRTLMWSQLRLQGLDGRP</sequence>
<dbReference type="SUPFAM" id="SSF51735">
    <property type="entry name" value="NAD(P)-binding Rossmann-fold domains"/>
    <property type="match status" value="1"/>
</dbReference>
<keyword evidence="2" id="KW-0521">NADP</keyword>
<protein>
    <submittedName>
        <fullName evidence="5">Short-chain dehydrogenase</fullName>
    </submittedName>
</protein>
<evidence type="ECO:0000256" key="1">
    <source>
        <dbReference type="ARBA" id="ARBA00006484"/>
    </source>
</evidence>
<evidence type="ECO:0000313" key="5">
    <source>
        <dbReference type="EMBL" id="PJM73469.1"/>
    </source>
</evidence>
<dbReference type="CDD" id="cd05233">
    <property type="entry name" value="SDR_c"/>
    <property type="match status" value="1"/>
</dbReference>
<reference evidence="5 6" key="1">
    <citation type="submission" date="2017-10" db="EMBL/GenBank/DDBJ databases">
        <title>Draft genome sequences of strains TRE 1, TRE 9, TRE H and TRI 7, isolated from tamarins, belonging to four potential novel Bifidobacterium species.</title>
        <authorList>
            <person name="Mattarelli P."/>
            <person name="Modesto M."/>
            <person name="Puglisi E."/>
            <person name="Morelli L."/>
            <person name="Spezio C."/>
            <person name="Bonetti A."/>
            <person name="Sandri C."/>
        </authorList>
    </citation>
    <scope>NUCLEOTIDE SEQUENCE [LARGE SCALE GENOMIC DNA]</scope>
    <source>
        <strain evidence="6">TRE1</strain>
    </source>
</reference>
<accession>A0A2M9H9K1</accession>
<dbReference type="InterPro" id="IPR036291">
    <property type="entry name" value="NAD(P)-bd_dom_sf"/>
</dbReference>
<dbReference type="GO" id="GO:0016491">
    <property type="term" value="F:oxidoreductase activity"/>
    <property type="evidence" value="ECO:0007669"/>
    <property type="project" value="UniProtKB-KW"/>
</dbReference>
<dbReference type="PROSITE" id="PS00061">
    <property type="entry name" value="ADH_SHORT"/>
    <property type="match status" value="1"/>
</dbReference>
<evidence type="ECO:0000256" key="3">
    <source>
        <dbReference type="ARBA" id="ARBA00023002"/>
    </source>
</evidence>